<comment type="caution">
    <text evidence="1">The sequence shown here is derived from an EMBL/GenBank/DDBJ whole genome shotgun (WGS) entry which is preliminary data.</text>
</comment>
<proteinExistence type="predicted"/>
<sequence length="95" mass="11125">MKVLNYVDAIRLAKELSNDLVKDNKLMNHCRVHNLNYHNVITFIRGTRKAKQPKLISDFLKSLGYYVTVDKQIIYKFIIDTTENDGLNIDELLQK</sequence>
<evidence type="ECO:0000313" key="1">
    <source>
        <dbReference type="EMBL" id="MCC9071177.1"/>
    </source>
</evidence>
<dbReference type="Proteomes" id="UP001430919">
    <property type="component" value="Unassembled WGS sequence"/>
</dbReference>
<name>A0ABS8MST4_9FLAO</name>
<organism evidence="1 2">
    <name type="scientific">Flavobacterium pisciphilum</name>
    <dbReference type="NCBI Taxonomy" id="2893755"/>
    <lineage>
        <taxon>Bacteria</taxon>
        <taxon>Pseudomonadati</taxon>
        <taxon>Bacteroidota</taxon>
        <taxon>Flavobacteriia</taxon>
        <taxon>Flavobacteriales</taxon>
        <taxon>Flavobacteriaceae</taxon>
        <taxon>Flavobacterium</taxon>
    </lineage>
</organism>
<dbReference type="RefSeq" id="WP_229987803.1">
    <property type="nucleotide sequence ID" value="NZ_JAJJMO010000001.1"/>
</dbReference>
<gene>
    <name evidence="1" type="ORF">LNQ49_06165</name>
</gene>
<protein>
    <submittedName>
        <fullName evidence="1">Uncharacterized protein</fullName>
    </submittedName>
</protein>
<accession>A0ABS8MST4</accession>
<dbReference type="EMBL" id="JAJJMO010000001">
    <property type="protein sequence ID" value="MCC9071177.1"/>
    <property type="molecule type" value="Genomic_DNA"/>
</dbReference>
<keyword evidence="2" id="KW-1185">Reference proteome</keyword>
<reference evidence="1" key="1">
    <citation type="submission" date="2021-11" db="EMBL/GenBank/DDBJ databases">
        <title>Description of novel Flavobacterium species.</title>
        <authorList>
            <person name="Saticioglu I.B."/>
            <person name="Ay H."/>
            <person name="Altun S."/>
            <person name="Duman M."/>
        </authorList>
    </citation>
    <scope>NUCLEOTIDE SEQUENCE</scope>
    <source>
        <strain evidence="1">F-65</strain>
    </source>
</reference>
<evidence type="ECO:0000313" key="2">
    <source>
        <dbReference type="Proteomes" id="UP001430919"/>
    </source>
</evidence>